<keyword evidence="4" id="KW-1185">Reference proteome</keyword>
<dbReference type="AlphaFoldDB" id="A0A7Y4GY90"/>
<evidence type="ECO:0000259" key="2">
    <source>
        <dbReference type="Pfam" id="PF04773"/>
    </source>
</evidence>
<dbReference type="InterPro" id="IPR006860">
    <property type="entry name" value="FecR"/>
</dbReference>
<gene>
    <name evidence="3" type="ORF">HCN58_32435</name>
</gene>
<comment type="caution">
    <text evidence="3">The sequence shown here is derived from an EMBL/GenBank/DDBJ whole genome shotgun (WGS) entry which is preliminary data.</text>
</comment>
<dbReference type="EMBL" id="JAAVLX010000014">
    <property type="protein sequence ID" value="NOJ44200.1"/>
    <property type="molecule type" value="Genomic_DNA"/>
</dbReference>
<feature type="signal peptide" evidence="1">
    <location>
        <begin position="1"/>
        <end position="27"/>
    </location>
</feature>
<feature type="domain" description="FecR protein" evidence="2">
    <location>
        <begin position="85"/>
        <end position="177"/>
    </location>
</feature>
<evidence type="ECO:0000313" key="4">
    <source>
        <dbReference type="Proteomes" id="UP000544122"/>
    </source>
</evidence>
<sequence>MCTNAIAALVTGFVLATAGLFAGPAHAQRDIAKPAVQDLALKPIGKVVVATGSVTIERASAVVIQASTTDQAGQAKVGDLVYQGDVVATGADGRVGINFTDGTSFNLSNNARMALNEFVYDPNGLSNSTLFSLTKGTFTFVAGKVAKSGDMKVDTPVATMGVRGTTPRVEISDDGTVKFSTLIEEGKSRVTRKLAAPAAQQPDPKPYPKSNLNICRGC</sequence>
<protein>
    <submittedName>
        <fullName evidence="3">FecR domain-containing protein</fullName>
    </submittedName>
</protein>
<feature type="chain" id="PRO_5031442671" evidence="1">
    <location>
        <begin position="28"/>
        <end position="218"/>
    </location>
</feature>
<accession>A0A7Y4GY90</accession>
<keyword evidence="1" id="KW-0732">Signal</keyword>
<evidence type="ECO:0000313" key="3">
    <source>
        <dbReference type="EMBL" id="NOJ44200.1"/>
    </source>
</evidence>
<proteinExistence type="predicted"/>
<dbReference type="PANTHER" id="PTHR38731">
    <property type="entry name" value="LIPL45-RELATED LIPOPROTEIN-RELATED"/>
    <property type="match status" value="1"/>
</dbReference>
<evidence type="ECO:0000256" key="1">
    <source>
        <dbReference type="SAM" id="SignalP"/>
    </source>
</evidence>
<dbReference type="RefSeq" id="WP_171583393.1">
    <property type="nucleotide sequence ID" value="NZ_JAAVLX010000014.1"/>
</dbReference>
<name>A0A7Y4GY90_9BRAD</name>
<organism evidence="3 4">
    <name type="scientific">Bradyrhizobium australiense</name>
    <dbReference type="NCBI Taxonomy" id="2721161"/>
    <lineage>
        <taxon>Bacteria</taxon>
        <taxon>Pseudomonadati</taxon>
        <taxon>Pseudomonadota</taxon>
        <taxon>Alphaproteobacteria</taxon>
        <taxon>Hyphomicrobiales</taxon>
        <taxon>Nitrobacteraceae</taxon>
        <taxon>Bradyrhizobium</taxon>
    </lineage>
</organism>
<dbReference type="Pfam" id="PF04773">
    <property type="entry name" value="FecR"/>
    <property type="match status" value="1"/>
</dbReference>
<dbReference type="Proteomes" id="UP000544122">
    <property type="component" value="Unassembled WGS sequence"/>
</dbReference>
<reference evidence="3 4" key="1">
    <citation type="submission" date="2020-03" db="EMBL/GenBank/DDBJ databases">
        <title>Bradyrhizobium diversity isolated from nodules of Indigofera sp.</title>
        <authorList>
            <person name="Klepa M."/>
            <person name="Helene L."/>
            <person name="Hungria M."/>
        </authorList>
    </citation>
    <scope>NUCLEOTIDE SEQUENCE [LARGE SCALE GENOMIC DNA]</scope>
    <source>
        <strain evidence="3 4">WSM 1791</strain>
    </source>
</reference>